<evidence type="ECO:0000259" key="11">
    <source>
        <dbReference type="Pfam" id="PF02729"/>
    </source>
</evidence>
<proteinExistence type="inferred from homology"/>
<accession>A0A1F5EXW2</accession>
<dbReference type="Proteomes" id="UP000177187">
    <property type="component" value="Unassembled WGS sequence"/>
</dbReference>
<comment type="similarity">
    <text evidence="2">Belongs to the aspartate/ornithine carbamoyltransferase superfamily. ATCase family.</text>
</comment>
<reference evidence="12 13" key="1">
    <citation type="journal article" date="2016" name="Nat. Commun.">
        <title>Thousands of microbial genomes shed light on interconnected biogeochemical processes in an aquifer system.</title>
        <authorList>
            <person name="Anantharaman K."/>
            <person name="Brown C.T."/>
            <person name="Hug L.A."/>
            <person name="Sharon I."/>
            <person name="Castelle C.J."/>
            <person name="Probst A.J."/>
            <person name="Thomas B.C."/>
            <person name="Singh A."/>
            <person name="Wilkins M.J."/>
            <person name="Karaoz U."/>
            <person name="Brodie E.L."/>
            <person name="Williams K.H."/>
            <person name="Hubbard S.S."/>
            <person name="Banfield J.F."/>
        </authorList>
    </citation>
    <scope>NUCLEOTIDE SEQUENCE [LARGE SCALE GENOMIC DNA]</scope>
</reference>
<keyword evidence="5" id="KW-0665">Pyrimidine biosynthesis</keyword>
<evidence type="ECO:0000256" key="3">
    <source>
        <dbReference type="ARBA" id="ARBA00013008"/>
    </source>
</evidence>
<evidence type="ECO:0000256" key="5">
    <source>
        <dbReference type="ARBA" id="ARBA00022975"/>
    </source>
</evidence>
<evidence type="ECO:0000256" key="9">
    <source>
        <dbReference type="RuleBase" id="RU003634"/>
    </source>
</evidence>
<dbReference type="GO" id="GO:0004070">
    <property type="term" value="F:aspartate carbamoyltransferase activity"/>
    <property type="evidence" value="ECO:0007669"/>
    <property type="project" value="UniProtKB-UniRule"/>
</dbReference>
<keyword evidence="4 9" id="KW-0808">Transferase</keyword>
<feature type="domain" description="Aspartate/ornithine carbamoyltransferase carbamoyl-P binding" evidence="11">
    <location>
        <begin position="5"/>
        <end position="145"/>
    </location>
</feature>
<evidence type="ECO:0000256" key="7">
    <source>
        <dbReference type="ARBA" id="ARBA00048859"/>
    </source>
</evidence>
<dbReference type="GO" id="GO:0006207">
    <property type="term" value="P:'de novo' pyrimidine nucleobase biosynthetic process"/>
    <property type="evidence" value="ECO:0007669"/>
    <property type="project" value="InterPro"/>
</dbReference>
<dbReference type="InterPro" id="IPR036901">
    <property type="entry name" value="Asp/Orn_carbamoylTrfase_sf"/>
</dbReference>
<dbReference type="PANTHER" id="PTHR45753">
    <property type="entry name" value="ORNITHINE CARBAMOYLTRANSFERASE, MITOCHONDRIAL"/>
    <property type="match status" value="1"/>
</dbReference>
<dbReference type="PRINTS" id="PR00100">
    <property type="entry name" value="AOTCASE"/>
</dbReference>
<dbReference type="PRINTS" id="PR00101">
    <property type="entry name" value="ATCASE"/>
</dbReference>
<dbReference type="NCBIfam" id="TIGR00670">
    <property type="entry name" value="asp_carb_tr"/>
    <property type="match status" value="1"/>
</dbReference>
<dbReference type="Gene3D" id="3.40.50.1370">
    <property type="entry name" value="Aspartate/ornithine carbamoyltransferase"/>
    <property type="match status" value="2"/>
</dbReference>
<evidence type="ECO:0000313" key="12">
    <source>
        <dbReference type="EMBL" id="OGD72219.1"/>
    </source>
</evidence>
<organism evidence="12 13">
    <name type="scientific">Candidatus Coatesbacteria bacterium RBG_13_66_14</name>
    <dbReference type="NCBI Taxonomy" id="1817816"/>
    <lineage>
        <taxon>Bacteria</taxon>
        <taxon>Candidatus Coatesiibacteriota</taxon>
    </lineage>
</organism>
<dbReference type="NCBIfam" id="NF002032">
    <property type="entry name" value="PRK00856.1"/>
    <property type="match status" value="1"/>
</dbReference>
<comment type="pathway">
    <text evidence="1">Pyrimidine metabolism; UMP biosynthesis via de novo pathway; (S)-dihydroorotate from bicarbonate: step 2/3.</text>
</comment>
<dbReference type="GO" id="GO:0044205">
    <property type="term" value="P:'de novo' UMP biosynthetic process"/>
    <property type="evidence" value="ECO:0007669"/>
    <property type="project" value="UniProtKB-UniPathway"/>
</dbReference>
<dbReference type="InterPro" id="IPR006130">
    <property type="entry name" value="Asp/Orn_carbamoylTrfase"/>
</dbReference>
<dbReference type="Pfam" id="PF00185">
    <property type="entry name" value="OTCace"/>
    <property type="match status" value="1"/>
</dbReference>
<evidence type="ECO:0000256" key="1">
    <source>
        <dbReference type="ARBA" id="ARBA00004852"/>
    </source>
</evidence>
<dbReference type="EC" id="2.1.3.2" evidence="3 8"/>
<evidence type="ECO:0000313" key="13">
    <source>
        <dbReference type="Proteomes" id="UP000177187"/>
    </source>
</evidence>
<comment type="caution">
    <text evidence="12">The sequence shown here is derived from an EMBL/GenBank/DDBJ whole genome shotgun (WGS) entry which is preliminary data.</text>
</comment>
<dbReference type="UniPathway" id="UPA00070">
    <property type="reaction ID" value="UER00116"/>
</dbReference>
<dbReference type="InterPro" id="IPR006132">
    <property type="entry name" value="Asp/Orn_carbamoyltranf_P-bd"/>
</dbReference>
<dbReference type="GO" id="GO:0016597">
    <property type="term" value="F:amino acid binding"/>
    <property type="evidence" value="ECO:0007669"/>
    <property type="project" value="InterPro"/>
</dbReference>
<dbReference type="GO" id="GO:0005829">
    <property type="term" value="C:cytosol"/>
    <property type="evidence" value="ECO:0007669"/>
    <property type="project" value="TreeGrafter"/>
</dbReference>
<evidence type="ECO:0000256" key="6">
    <source>
        <dbReference type="ARBA" id="ARBA00043884"/>
    </source>
</evidence>
<dbReference type="GO" id="GO:0006520">
    <property type="term" value="P:amino acid metabolic process"/>
    <property type="evidence" value="ECO:0007669"/>
    <property type="project" value="InterPro"/>
</dbReference>
<comment type="function">
    <text evidence="6">Catalyzes the condensation of carbamoyl phosphate and aspartate to form carbamoyl aspartate and inorganic phosphate, the committed step in the de novo pyrimidine nucleotide biosynthesis pathway.</text>
</comment>
<dbReference type="InterPro" id="IPR006131">
    <property type="entry name" value="Asp_carbamoyltransf_Asp/Orn-bd"/>
</dbReference>
<evidence type="ECO:0000256" key="2">
    <source>
        <dbReference type="ARBA" id="ARBA00008896"/>
    </source>
</evidence>
<dbReference type="AlphaFoldDB" id="A0A1F5EXW2"/>
<evidence type="ECO:0000259" key="10">
    <source>
        <dbReference type="Pfam" id="PF00185"/>
    </source>
</evidence>
<dbReference type="InterPro" id="IPR002082">
    <property type="entry name" value="Asp_carbamoyltransf"/>
</dbReference>
<sequence length="306" mass="33000">MLKSKDLLGIRELDIPEIELILDQTAKLEEVSTRAVKKLPALRGKIVANLFYTPSTRTRISFERACKALSADLINIGQLPSALGETLTDTALTLQAMGVDIIVVRHHLAGAPVQLARNIEASVINAGDGAHEHPTQALVDAYTIRRTLGRIEGLKVALLGDIRHASAAKSDLYCLVKLGAQVAVGAPSTLIPEGLSEFGCQVFHTVEEAVDAADVIITTRVSLDYGNDKLLPSLREYSRFYSLNTERLALAKPDVMILHSGAINRGVEITATVAERARPHLQRQIAAGVTLRMAVLYMLAMGKGVA</sequence>
<dbReference type="Pfam" id="PF02729">
    <property type="entry name" value="OTCace_N"/>
    <property type="match status" value="1"/>
</dbReference>
<comment type="catalytic activity">
    <reaction evidence="7">
        <text>carbamoyl phosphate + L-aspartate = N-carbamoyl-L-aspartate + phosphate + H(+)</text>
        <dbReference type="Rhea" id="RHEA:20013"/>
        <dbReference type="ChEBI" id="CHEBI:15378"/>
        <dbReference type="ChEBI" id="CHEBI:29991"/>
        <dbReference type="ChEBI" id="CHEBI:32814"/>
        <dbReference type="ChEBI" id="CHEBI:43474"/>
        <dbReference type="ChEBI" id="CHEBI:58228"/>
        <dbReference type="EC" id="2.1.3.2"/>
    </reaction>
</comment>
<gene>
    <name evidence="12" type="ORF">A2Y64_07670</name>
</gene>
<name>A0A1F5EXW2_9BACT</name>
<evidence type="ECO:0000256" key="4">
    <source>
        <dbReference type="ARBA" id="ARBA00022679"/>
    </source>
</evidence>
<evidence type="ECO:0000256" key="8">
    <source>
        <dbReference type="NCBIfam" id="TIGR00670"/>
    </source>
</evidence>
<dbReference type="EMBL" id="MFAF01000128">
    <property type="protein sequence ID" value="OGD72219.1"/>
    <property type="molecule type" value="Genomic_DNA"/>
</dbReference>
<dbReference type="STRING" id="1817816.A2Y64_07670"/>
<dbReference type="SUPFAM" id="SSF53671">
    <property type="entry name" value="Aspartate/ornithine carbamoyltransferase"/>
    <property type="match status" value="1"/>
</dbReference>
<feature type="domain" description="Aspartate/ornithine carbamoyltransferase Asp/Orn-binding" evidence="10">
    <location>
        <begin position="152"/>
        <end position="299"/>
    </location>
</feature>
<protein>
    <recommendedName>
        <fullName evidence="3 8">Aspartate carbamoyltransferase</fullName>
        <ecNumber evidence="3 8">2.1.3.2</ecNumber>
    </recommendedName>
</protein>
<dbReference type="PANTHER" id="PTHR45753:SF6">
    <property type="entry name" value="ASPARTATE CARBAMOYLTRANSFERASE"/>
    <property type="match status" value="1"/>
</dbReference>